<dbReference type="STRING" id="589382.SAMN04489721_0027"/>
<dbReference type="InterPro" id="IPR028973">
    <property type="entry name" value="PhnB-like"/>
</dbReference>
<dbReference type="Proteomes" id="UP000893823">
    <property type="component" value="Unassembled WGS sequence"/>
</dbReference>
<name>A0A1H1L7V6_9MICO</name>
<dbReference type="SUPFAM" id="SSF54593">
    <property type="entry name" value="Glyoxalase/Bleomycin resistance protein/Dihydroxybiphenyl dioxygenase"/>
    <property type="match status" value="1"/>
</dbReference>
<evidence type="ECO:0000259" key="1">
    <source>
        <dbReference type="Pfam" id="PF06983"/>
    </source>
</evidence>
<dbReference type="Gene3D" id="3.10.180.10">
    <property type="entry name" value="2,3-Dihydroxybiphenyl 1,2-Dioxygenase, domain 1"/>
    <property type="match status" value="1"/>
</dbReference>
<proteinExistence type="predicted"/>
<dbReference type="InterPro" id="IPR029068">
    <property type="entry name" value="Glyas_Bleomycin-R_OHBP_Dase"/>
</dbReference>
<dbReference type="Proteomes" id="UP000199482">
    <property type="component" value="Chromosome I"/>
</dbReference>
<sequence length="159" mass="16917">MPVQLTPYLSFRDQAREAMEFYHSVFGGELTLSTFGDFNASESAAEVDKIMHGQLVAGDLHLMGADTPNEMPYEAGTNFAVSLSGGPEDESRLRGYWEALADDGEIAVALEPSPWGDVFGMLTDRFGVQWMVDIGQPVPTEATVSPGIDAAADAPGSAG</sequence>
<reference evidence="4" key="1">
    <citation type="submission" date="2016-10" db="EMBL/GenBank/DDBJ databases">
        <authorList>
            <person name="Varghese N."/>
            <person name="Submissions S."/>
        </authorList>
    </citation>
    <scope>NUCLEOTIDE SEQUENCE [LARGE SCALE GENOMIC DNA]</scope>
    <source>
        <strain evidence="4">CPCC 202695</strain>
    </source>
</reference>
<reference evidence="3" key="2">
    <citation type="submission" date="2016-10" db="EMBL/GenBank/DDBJ databases">
        <authorList>
            <person name="de Groot N.N."/>
        </authorList>
    </citation>
    <scope>NUCLEOTIDE SEQUENCE [LARGE SCALE GENOMIC DNA]</scope>
    <source>
        <strain evidence="3">CPCC 202695</strain>
    </source>
</reference>
<feature type="domain" description="PhnB-like" evidence="1">
    <location>
        <begin position="5"/>
        <end position="132"/>
    </location>
</feature>
<protein>
    <submittedName>
        <fullName evidence="3">PhnB protein</fullName>
    </submittedName>
</protein>
<organism evidence="3 4">
    <name type="scientific">Agromyces flavus</name>
    <dbReference type="NCBI Taxonomy" id="589382"/>
    <lineage>
        <taxon>Bacteria</taxon>
        <taxon>Bacillati</taxon>
        <taxon>Actinomycetota</taxon>
        <taxon>Actinomycetes</taxon>
        <taxon>Micrococcales</taxon>
        <taxon>Microbacteriaceae</taxon>
        <taxon>Agromyces</taxon>
    </lineage>
</organism>
<dbReference type="PANTHER" id="PTHR33990">
    <property type="entry name" value="PROTEIN YJDN-RELATED"/>
    <property type="match status" value="1"/>
</dbReference>
<dbReference type="Pfam" id="PF06983">
    <property type="entry name" value="3-dmu-9_3-mt"/>
    <property type="match status" value="1"/>
</dbReference>
<evidence type="ECO:0000313" key="2">
    <source>
        <dbReference type="EMBL" id="MCP2367462.1"/>
    </source>
</evidence>
<dbReference type="CDD" id="cd06588">
    <property type="entry name" value="PhnB_like"/>
    <property type="match status" value="1"/>
</dbReference>
<dbReference type="EMBL" id="SODL02000002">
    <property type="protein sequence ID" value="MCP2367462.1"/>
    <property type="molecule type" value="Genomic_DNA"/>
</dbReference>
<keyword evidence="5" id="KW-1185">Reference proteome</keyword>
<dbReference type="PANTHER" id="PTHR33990:SF1">
    <property type="entry name" value="PROTEIN YJDN"/>
    <property type="match status" value="1"/>
</dbReference>
<dbReference type="OrthoDB" id="9795306at2"/>
<reference evidence="2" key="3">
    <citation type="submission" date="2022-06" db="EMBL/GenBank/DDBJ databases">
        <title>Genomic Encyclopedia of Type Strains, Phase III (KMG-III): the genomes of soil and plant-associated and newly described type strains.</title>
        <authorList>
            <person name="Whitman W."/>
        </authorList>
    </citation>
    <scope>NUCLEOTIDE SEQUENCE</scope>
    <source>
        <strain evidence="2">CPCC 202695</strain>
    </source>
</reference>
<evidence type="ECO:0000313" key="4">
    <source>
        <dbReference type="Proteomes" id="UP000199482"/>
    </source>
</evidence>
<accession>A0A1H1L7V6</accession>
<dbReference type="RefSeq" id="WP_092668244.1">
    <property type="nucleotide sequence ID" value="NZ_BMDN01000002.1"/>
</dbReference>
<dbReference type="EMBL" id="LT629755">
    <property type="protein sequence ID" value="SDR70576.1"/>
    <property type="molecule type" value="Genomic_DNA"/>
</dbReference>
<evidence type="ECO:0000313" key="3">
    <source>
        <dbReference type="EMBL" id="SDR70576.1"/>
    </source>
</evidence>
<dbReference type="AlphaFoldDB" id="A0A1H1L7V6"/>
<evidence type="ECO:0000313" key="5">
    <source>
        <dbReference type="Proteomes" id="UP000893823"/>
    </source>
</evidence>
<gene>
    <name evidence="2" type="ORF">BCL57_001616</name>
    <name evidence="3" type="ORF">SAMN04489721_0027</name>
</gene>